<comment type="caution">
    <text evidence="2">The sequence shown here is derived from an EMBL/GenBank/DDBJ whole genome shotgun (WGS) entry which is preliminary data.</text>
</comment>
<accession>A0AAE4L2Z9</accession>
<evidence type="ECO:0000313" key="2">
    <source>
        <dbReference type="EMBL" id="MDT2737373.1"/>
    </source>
</evidence>
<dbReference type="RefSeq" id="WP_067624769.1">
    <property type="nucleotide sequence ID" value="NZ_BAAAXL010000012.1"/>
</dbReference>
<evidence type="ECO:0000313" key="4">
    <source>
        <dbReference type="Proteomes" id="UP001180842"/>
    </source>
</evidence>
<dbReference type="EMBL" id="JARQAZ010000007">
    <property type="protein sequence ID" value="MDT2771193.1"/>
    <property type="molecule type" value="Genomic_DNA"/>
</dbReference>
<protein>
    <recommendedName>
        <fullName evidence="6">DUF202 domain-containing protein</fullName>
    </recommendedName>
</protein>
<dbReference type="Proteomes" id="UP001180842">
    <property type="component" value="Unassembled WGS sequence"/>
</dbReference>
<feature type="transmembrane region" description="Helical" evidence="1">
    <location>
        <begin position="26"/>
        <end position="47"/>
    </location>
</feature>
<evidence type="ECO:0000313" key="5">
    <source>
        <dbReference type="Proteomes" id="UP001269061"/>
    </source>
</evidence>
<reference evidence="2 5" key="1">
    <citation type="submission" date="2023-03" db="EMBL/GenBank/DDBJ databases">
        <authorList>
            <person name="Shen W."/>
            <person name="Cai J."/>
        </authorList>
    </citation>
    <scope>NUCLEOTIDE SEQUENCE</scope>
    <source>
        <strain evidence="2">P69-2</strain>
        <strain evidence="3 5">Y59</strain>
    </source>
</reference>
<dbReference type="EMBL" id="JARQAI010000013">
    <property type="protein sequence ID" value="MDT2737373.1"/>
    <property type="molecule type" value="Genomic_DNA"/>
</dbReference>
<name>A0AAE4L2Z9_9ENTE</name>
<keyword evidence="1" id="KW-0812">Transmembrane</keyword>
<feature type="transmembrane region" description="Helical" evidence="1">
    <location>
        <begin position="53"/>
        <end position="73"/>
    </location>
</feature>
<dbReference type="AlphaFoldDB" id="A0AAE4L2Z9"/>
<evidence type="ECO:0000313" key="3">
    <source>
        <dbReference type="EMBL" id="MDT2771193.1"/>
    </source>
</evidence>
<evidence type="ECO:0008006" key="6">
    <source>
        <dbReference type="Google" id="ProtNLM"/>
    </source>
</evidence>
<keyword evidence="1" id="KW-0472">Membrane</keyword>
<keyword evidence="5" id="KW-1185">Reference proteome</keyword>
<evidence type="ECO:0000256" key="1">
    <source>
        <dbReference type="SAM" id="Phobius"/>
    </source>
</evidence>
<dbReference type="Proteomes" id="UP001269061">
    <property type="component" value="Unassembled WGS sequence"/>
</dbReference>
<sequence>MDQRTKEAYIEEVKFQMKMLQNLKRWVRNMLILSSIALTLILFGANFHQTLRIIGFVLIVISLVAVLILGWIIKKGSHNVELLLGKKIS</sequence>
<organism evidence="2 4">
    <name type="scientific">Enterococcus pseudoavium</name>
    <dbReference type="NCBI Taxonomy" id="44007"/>
    <lineage>
        <taxon>Bacteria</taxon>
        <taxon>Bacillati</taxon>
        <taxon>Bacillota</taxon>
        <taxon>Bacilli</taxon>
        <taxon>Lactobacillales</taxon>
        <taxon>Enterococcaceae</taxon>
        <taxon>Enterococcus</taxon>
    </lineage>
</organism>
<keyword evidence="1" id="KW-1133">Transmembrane helix</keyword>
<proteinExistence type="predicted"/>
<gene>
    <name evidence="2" type="ORF">P7H00_09560</name>
    <name evidence="3" type="ORF">P7H46_10115</name>
</gene>